<dbReference type="EMBL" id="JBHUDD010000036">
    <property type="protein sequence ID" value="MFD1508628.1"/>
    <property type="molecule type" value="Genomic_DNA"/>
</dbReference>
<organism evidence="1 2">
    <name type="scientific">Lacimonas salitolerans</name>
    <dbReference type="NCBI Taxonomy" id="1323750"/>
    <lineage>
        <taxon>Bacteria</taxon>
        <taxon>Pseudomonadati</taxon>
        <taxon>Pseudomonadota</taxon>
        <taxon>Alphaproteobacteria</taxon>
        <taxon>Rhodobacterales</taxon>
        <taxon>Paracoccaceae</taxon>
        <taxon>Lacimonas</taxon>
    </lineage>
</organism>
<accession>A0ABW4EES7</accession>
<dbReference type="Proteomes" id="UP001597186">
    <property type="component" value="Unassembled WGS sequence"/>
</dbReference>
<sequence length="174" mass="19149">MTVILAAAVIWVSLPDASKREVPPDVACDLPEPKGPVLLEISVRGGQDGQGHHIAMDRAALDALPQEGFRTRTLWTDGEQVFRGVRLKTMMRCLGIEDGTLTLHARNAYVIEIAARDVRSDGALIATQRNGAAMSVRDKGPLWLVYPYDGNPAFRTESIYAQSIWQLDRIEIAP</sequence>
<name>A0ABW4EES7_9RHOB</name>
<dbReference type="InterPro" id="IPR036374">
    <property type="entry name" value="OxRdtase_Mopterin-bd_sf"/>
</dbReference>
<comment type="caution">
    <text evidence="1">The sequence shown here is derived from an EMBL/GenBank/DDBJ whole genome shotgun (WGS) entry which is preliminary data.</text>
</comment>
<keyword evidence="2" id="KW-1185">Reference proteome</keyword>
<dbReference type="RefSeq" id="WP_379913446.1">
    <property type="nucleotide sequence ID" value="NZ_JBHUDD010000036.1"/>
</dbReference>
<protein>
    <submittedName>
        <fullName evidence="1">Oxidoreductase</fullName>
    </submittedName>
</protein>
<reference evidence="2" key="1">
    <citation type="journal article" date="2019" name="Int. J. Syst. Evol. Microbiol.">
        <title>The Global Catalogue of Microorganisms (GCM) 10K type strain sequencing project: providing services to taxonomists for standard genome sequencing and annotation.</title>
        <authorList>
            <consortium name="The Broad Institute Genomics Platform"/>
            <consortium name="The Broad Institute Genome Sequencing Center for Infectious Disease"/>
            <person name="Wu L."/>
            <person name="Ma J."/>
        </authorList>
    </citation>
    <scope>NUCLEOTIDE SEQUENCE [LARGE SCALE GENOMIC DNA]</scope>
    <source>
        <strain evidence="2">CGMCC 1.12477</strain>
    </source>
</reference>
<dbReference type="SUPFAM" id="SSF56524">
    <property type="entry name" value="Oxidoreductase molybdopterin-binding domain"/>
    <property type="match status" value="1"/>
</dbReference>
<evidence type="ECO:0000313" key="1">
    <source>
        <dbReference type="EMBL" id="MFD1508628.1"/>
    </source>
</evidence>
<evidence type="ECO:0000313" key="2">
    <source>
        <dbReference type="Proteomes" id="UP001597186"/>
    </source>
</evidence>
<gene>
    <name evidence="1" type="ORF">ACFTOW_04340</name>
</gene>
<proteinExistence type="predicted"/>